<sequence>YYGIREYDFYTVLFSIGRAIGVVSNIIWDRALGYPIERPKSLSTKMVEDIAFKK</sequence>
<comment type="caution">
    <text evidence="1">The sequence shown here is derived from an EMBL/GenBank/DDBJ whole genome shotgun (WGS) entry which is preliminary data.</text>
</comment>
<evidence type="ECO:0000313" key="1">
    <source>
        <dbReference type="EMBL" id="GAH68493.1"/>
    </source>
</evidence>
<feature type="non-terminal residue" evidence="1">
    <location>
        <position position="1"/>
    </location>
</feature>
<dbReference type="EMBL" id="BARU01032213">
    <property type="protein sequence ID" value="GAH68493.1"/>
    <property type="molecule type" value="Genomic_DNA"/>
</dbReference>
<organism evidence="1">
    <name type="scientific">marine sediment metagenome</name>
    <dbReference type="NCBI Taxonomy" id="412755"/>
    <lineage>
        <taxon>unclassified sequences</taxon>
        <taxon>metagenomes</taxon>
        <taxon>ecological metagenomes</taxon>
    </lineage>
</organism>
<dbReference type="SUPFAM" id="SSF48256">
    <property type="entry name" value="Citrate synthase"/>
    <property type="match status" value="1"/>
</dbReference>
<dbReference type="AlphaFoldDB" id="X1JFH8"/>
<proteinExistence type="predicted"/>
<reference evidence="1" key="1">
    <citation type="journal article" date="2014" name="Front. Microbiol.">
        <title>High frequency of phylogenetically diverse reductive dehalogenase-homologous genes in deep subseafloor sedimentary metagenomes.</title>
        <authorList>
            <person name="Kawai M."/>
            <person name="Futagami T."/>
            <person name="Toyoda A."/>
            <person name="Takaki Y."/>
            <person name="Nishi S."/>
            <person name="Hori S."/>
            <person name="Arai W."/>
            <person name="Tsubouchi T."/>
            <person name="Morono Y."/>
            <person name="Uchiyama I."/>
            <person name="Ito T."/>
            <person name="Fujiyama A."/>
            <person name="Inagaki F."/>
            <person name="Takami H."/>
        </authorList>
    </citation>
    <scope>NUCLEOTIDE SEQUENCE</scope>
    <source>
        <strain evidence="1">Expedition CK06-06</strain>
    </source>
</reference>
<accession>X1JFH8</accession>
<dbReference type="InterPro" id="IPR016142">
    <property type="entry name" value="Citrate_synth-like_lrg_a-sub"/>
</dbReference>
<protein>
    <submittedName>
        <fullName evidence="1">Uncharacterized protein</fullName>
    </submittedName>
</protein>
<dbReference type="GO" id="GO:0046912">
    <property type="term" value="F:acyltransferase activity, acyl groups converted into alkyl on transfer"/>
    <property type="evidence" value="ECO:0007669"/>
    <property type="project" value="InterPro"/>
</dbReference>
<name>X1JFH8_9ZZZZ</name>
<dbReference type="InterPro" id="IPR036969">
    <property type="entry name" value="Citrate_synthase_sf"/>
</dbReference>
<gene>
    <name evidence="1" type="ORF">S03H2_50833</name>
</gene>
<dbReference type="Gene3D" id="1.10.580.10">
    <property type="entry name" value="Citrate Synthase, domain 1"/>
    <property type="match status" value="1"/>
</dbReference>